<keyword evidence="4" id="KW-1185">Reference proteome</keyword>
<dbReference type="Gene3D" id="1.10.12.10">
    <property type="entry name" value="Lyase 2-enoyl-coa Hydratase, Chain A, domain 2"/>
    <property type="match status" value="1"/>
</dbReference>
<protein>
    <submittedName>
        <fullName evidence="3">Enoyl-CoA hydratase</fullName>
    </submittedName>
</protein>
<gene>
    <name evidence="3" type="ORF">FPZ12_003380</name>
</gene>
<evidence type="ECO:0000256" key="1">
    <source>
        <dbReference type="ARBA" id="ARBA00005254"/>
    </source>
</evidence>
<name>A0A5N0VHZ9_9PSEU</name>
<dbReference type="InterPro" id="IPR037401">
    <property type="entry name" value="SnoaL-like"/>
</dbReference>
<comment type="caution">
    <text evidence="3">The sequence shown here is derived from an EMBL/GenBank/DDBJ whole genome shotgun (WGS) entry which is preliminary data.</text>
</comment>
<dbReference type="InterPro" id="IPR001753">
    <property type="entry name" value="Enoyl-CoA_hydra/iso"/>
</dbReference>
<dbReference type="GO" id="GO:0003824">
    <property type="term" value="F:catalytic activity"/>
    <property type="evidence" value="ECO:0007669"/>
    <property type="project" value="UniProtKB-ARBA"/>
</dbReference>
<feature type="domain" description="SnoaL-like" evidence="2">
    <location>
        <begin position="11"/>
        <end position="116"/>
    </location>
</feature>
<accession>A0A5N0VHZ9</accession>
<organism evidence="3 4">
    <name type="scientific">Amycolatopsis acidicola</name>
    <dbReference type="NCBI Taxonomy" id="2596893"/>
    <lineage>
        <taxon>Bacteria</taxon>
        <taxon>Bacillati</taxon>
        <taxon>Actinomycetota</taxon>
        <taxon>Actinomycetes</taxon>
        <taxon>Pseudonocardiales</taxon>
        <taxon>Pseudonocardiaceae</taxon>
        <taxon>Amycolatopsis</taxon>
    </lineage>
</organism>
<evidence type="ECO:0000313" key="4">
    <source>
        <dbReference type="Proteomes" id="UP000319769"/>
    </source>
</evidence>
<dbReference type="PANTHER" id="PTHR43459">
    <property type="entry name" value="ENOYL-COA HYDRATASE"/>
    <property type="match status" value="1"/>
</dbReference>
<dbReference type="SUPFAM" id="SSF54427">
    <property type="entry name" value="NTF2-like"/>
    <property type="match status" value="1"/>
</dbReference>
<dbReference type="CDD" id="cd06558">
    <property type="entry name" value="crotonase-like"/>
    <property type="match status" value="1"/>
</dbReference>
<dbReference type="OrthoDB" id="9777711at2"/>
<dbReference type="InterPro" id="IPR032710">
    <property type="entry name" value="NTF2-like_dom_sf"/>
</dbReference>
<dbReference type="EMBL" id="VMNW02000003">
    <property type="protein sequence ID" value="KAA9166007.1"/>
    <property type="molecule type" value="Genomic_DNA"/>
</dbReference>
<dbReference type="Proteomes" id="UP000319769">
    <property type="component" value="Unassembled WGS sequence"/>
</dbReference>
<dbReference type="PANTHER" id="PTHR43459:SF1">
    <property type="entry name" value="EG:BACN32G11.4 PROTEIN"/>
    <property type="match status" value="1"/>
</dbReference>
<dbReference type="AlphaFoldDB" id="A0A5N0VHZ9"/>
<dbReference type="InterPro" id="IPR014748">
    <property type="entry name" value="Enoyl-CoA_hydra_C"/>
</dbReference>
<dbReference type="Gene3D" id="3.10.450.50">
    <property type="match status" value="1"/>
</dbReference>
<dbReference type="Pfam" id="PF00378">
    <property type="entry name" value="ECH_1"/>
    <property type="match status" value="1"/>
</dbReference>
<dbReference type="InterPro" id="IPR029045">
    <property type="entry name" value="ClpP/crotonase-like_dom_sf"/>
</dbReference>
<sequence length="396" mass="42717">MDRAAAQELATQLYRALSSGDRDGLDRLLHPAFEGHATEGLPLGLGGDYHGPAEMRREFWGRIGRSYAAHAVPAEFALLDDGRLQVRGRYQGKARGGGDLDAEFVHVLSFSDDRISGLEQLTDSGRWAEALAPVDLETVKFTVTDGVGELRLNRPTARNALNQAAADELYEVALRCAARDDLRALLVTGEGRAFTVGGDISAFAEAEPGELPAVLRRMTSPYHEALRIFSGLEAPIVTAARGAVAGGGLGLLYVADIAFAAEGTKFATGFTGLGLSGDGANSWFLPRLVGLRRAFELYYEQRVLDADEAAEWGLVSHVVPDEALEDRAWAAVRKLADGPTRAYCEIRRLLRDSWSSTLSDQLLKETEAIVRSGATSDAGRAVEAFLAKKTPIFEGR</sequence>
<dbReference type="Pfam" id="PF12680">
    <property type="entry name" value="SnoaL_2"/>
    <property type="match status" value="1"/>
</dbReference>
<dbReference type="RefSeq" id="WP_144745488.1">
    <property type="nucleotide sequence ID" value="NZ_VMNW02000003.1"/>
</dbReference>
<dbReference type="Gene3D" id="3.90.226.10">
    <property type="entry name" value="2-enoyl-CoA Hydratase, Chain A, domain 1"/>
    <property type="match status" value="1"/>
</dbReference>
<reference evidence="3" key="1">
    <citation type="submission" date="2019-09" db="EMBL/GenBank/DDBJ databases">
        <authorList>
            <person name="Teo W.F.A."/>
            <person name="Duangmal K."/>
        </authorList>
    </citation>
    <scope>NUCLEOTIDE SEQUENCE [LARGE SCALE GENOMIC DNA]</scope>
    <source>
        <strain evidence="3">K81G1</strain>
    </source>
</reference>
<dbReference type="SUPFAM" id="SSF52096">
    <property type="entry name" value="ClpP/crotonase"/>
    <property type="match status" value="1"/>
</dbReference>
<evidence type="ECO:0000259" key="2">
    <source>
        <dbReference type="Pfam" id="PF12680"/>
    </source>
</evidence>
<proteinExistence type="inferred from homology"/>
<comment type="similarity">
    <text evidence="1">Belongs to the enoyl-CoA hydratase/isomerase family.</text>
</comment>
<evidence type="ECO:0000313" key="3">
    <source>
        <dbReference type="EMBL" id="KAA9166007.1"/>
    </source>
</evidence>